<keyword evidence="6" id="KW-0150">Chloroplast</keyword>
<dbReference type="GO" id="GO:0003735">
    <property type="term" value="F:structural constituent of ribosome"/>
    <property type="evidence" value="ECO:0007669"/>
    <property type="project" value="InterPro"/>
</dbReference>
<dbReference type="PIRSF" id="PIRSF002131">
    <property type="entry name" value="Ribosomal_S11"/>
    <property type="match status" value="1"/>
</dbReference>
<reference evidence="6" key="1">
    <citation type="journal article" date="2020" name="J. Phycol.">
        <title>The Organelle Genomes in the Photosynthetic Red Algal Parasite Pterocladiophila hemisphaerica (Florideophyceae, Rhodophyta) Have Elevated Substitution Rates and Extreme Gene Loss in the Plastid Genome.</title>
        <authorList>
            <person name="Preuss M."/>
            <person name="Verbruggen H."/>
            <person name="Zuccarello G.C."/>
        </authorList>
    </citation>
    <scope>NUCLEOTIDE SEQUENCE</scope>
</reference>
<evidence type="ECO:0000313" key="6">
    <source>
        <dbReference type="EMBL" id="QJH88413.1"/>
    </source>
</evidence>
<dbReference type="EMBL" id="MT117918">
    <property type="protein sequence ID" value="QJH88413.1"/>
    <property type="molecule type" value="Genomic_DNA"/>
</dbReference>
<comment type="similarity">
    <text evidence="1 4 5">Belongs to the universal ribosomal protein uS11 family.</text>
</comment>
<dbReference type="PANTHER" id="PTHR11759">
    <property type="entry name" value="40S RIBOSOMAL PROTEIN S14/30S RIBOSOMAL PROTEIN S11"/>
    <property type="match status" value="1"/>
</dbReference>
<proteinExistence type="inferred from homology"/>
<keyword evidence="6" id="KW-0934">Plastid</keyword>
<dbReference type="InterPro" id="IPR001971">
    <property type="entry name" value="Ribosomal_uS11"/>
</dbReference>
<dbReference type="GO" id="GO:0009507">
    <property type="term" value="C:chloroplast"/>
    <property type="evidence" value="ECO:0007669"/>
    <property type="project" value="UniProtKB-SubCell"/>
</dbReference>
<organism evidence="6">
    <name type="scientific">Pterocladiophila hemisphaerica</name>
    <dbReference type="NCBI Taxonomy" id="2712948"/>
    <lineage>
        <taxon>Eukaryota</taxon>
        <taxon>Rhodophyta</taxon>
        <taxon>Florideophyceae</taxon>
        <taxon>Rhodymeniophycidae</taxon>
        <taxon>Gracilariales</taxon>
        <taxon>Pterocladiophilaceae</taxon>
        <taxon>Pterocladiophila</taxon>
    </lineage>
</organism>
<dbReference type="SUPFAM" id="SSF53137">
    <property type="entry name" value="Translational machinery components"/>
    <property type="match status" value="1"/>
</dbReference>
<evidence type="ECO:0000256" key="1">
    <source>
        <dbReference type="ARBA" id="ARBA00006194"/>
    </source>
</evidence>
<dbReference type="Pfam" id="PF00411">
    <property type="entry name" value="Ribosomal_S11"/>
    <property type="match status" value="1"/>
</dbReference>
<keyword evidence="4" id="KW-0694">RNA-binding</keyword>
<accession>A0A6M3WWQ2</accession>
<geneLocation type="chloroplast" evidence="6"/>
<dbReference type="GO" id="GO:1990904">
    <property type="term" value="C:ribonucleoprotein complex"/>
    <property type="evidence" value="ECO:0007669"/>
    <property type="project" value="UniProtKB-KW"/>
</dbReference>
<keyword evidence="3 4" id="KW-0687">Ribonucleoprotein</keyword>
<comment type="subcellular location">
    <subcellularLocation>
        <location evidence="4">Plastid</location>
        <location evidence="4">Chloroplast</location>
    </subcellularLocation>
</comment>
<protein>
    <recommendedName>
        <fullName evidence="4">Small ribosomal subunit protein uS11c</fullName>
    </recommendedName>
</protein>
<keyword evidence="4" id="KW-0699">rRNA-binding</keyword>
<keyword evidence="2 4" id="KW-0689">Ribosomal protein</keyword>
<dbReference type="HAMAP" id="MF_01310">
    <property type="entry name" value="Ribosomal_uS11"/>
    <property type="match status" value="1"/>
</dbReference>
<dbReference type="Gene3D" id="3.30.420.80">
    <property type="entry name" value="Ribosomal protein S11"/>
    <property type="match status" value="1"/>
</dbReference>
<dbReference type="PROSITE" id="PS00054">
    <property type="entry name" value="RIBOSOMAL_S11"/>
    <property type="match status" value="1"/>
</dbReference>
<dbReference type="GO" id="GO:0006412">
    <property type="term" value="P:translation"/>
    <property type="evidence" value="ECO:0007669"/>
    <property type="project" value="UniProtKB-UniRule"/>
</dbReference>
<name>A0A6M3WWQ2_9FLOR</name>
<evidence type="ECO:0000256" key="4">
    <source>
        <dbReference type="HAMAP-Rule" id="MF_01310"/>
    </source>
</evidence>
<dbReference type="GO" id="GO:0005840">
    <property type="term" value="C:ribosome"/>
    <property type="evidence" value="ECO:0007669"/>
    <property type="project" value="UniProtKB-KW"/>
</dbReference>
<dbReference type="InterPro" id="IPR018102">
    <property type="entry name" value="Ribosomal_uS11_CS"/>
</dbReference>
<dbReference type="NCBIfam" id="NF003698">
    <property type="entry name" value="PRK05309.1"/>
    <property type="match status" value="1"/>
</dbReference>
<dbReference type="AlphaFoldDB" id="A0A6M3WWQ2"/>
<dbReference type="GO" id="GO:0019843">
    <property type="term" value="F:rRNA binding"/>
    <property type="evidence" value="ECO:0007669"/>
    <property type="project" value="UniProtKB-UniRule"/>
</dbReference>
<evidence type="ECO:0000256" key="2">
    <source>
        <dbReference type="ARBA" id="ARBA00022980"/>
    </source>
</evidence>
<evidence type="ECO:0000256" key="5">
    <source>
        <dbReference type="RuleBase" id="RU003629"/>
    </source>
</evidence>
<sequence length="120" mass="13321">MKSIHRINNALLYIQSTFNNTLITVTDFQGKALYWSSSGVNGFKGSKKNTPFAAQITAEKIALKSLQRGINYVELLINGPGSNRDIVINTLQLKGLNIILIKDVTSLPHNGCRPPKKRRI</sequence>
<gene>
    <name evidence="4 6" type="primary">rps11</name>
</gene>
<evidence type="ECO:0000256" key="3">
    <source>
        <dbReference type="ARBA" id="ARBA00023274"/>
    </source>
</evidence>
<comment type="subunit">
    <text evidence="4">Part of the 30S ribosomal subunit.</text>
</comment>
<dbReference type="InterPro" id="IPR036967">
    <property type="entry name" value="Ribosomal_uS11_sf"/>
</dbReference>